<keyword evidence="5 8" id="KW-0411">Iron-sulfur</keyword>
<evidence type="ECO:0000256" key="2">
    <source>
        <dbReference type="ARBA" id="ARBA00022714"/>
    </source>
</evidence>
<feature type="domain" description="Glutaredoxin" evidence="9">
    <location>
        <begin position="17"/>
        <end position="79"/>
    </location>
</feature>
<evidence type="ECO:0000256" key="4">
    <source>
        <dbReference type="ARBA" id="ARBA00023004"/>
    </source>
</evidence>
<keyword evidence="4 8" id="KW-0408">Iron</keyword>
<evidence type="ECO:0000256" key="8">
    <source>
        <dbReference type="PIRSR" id="PIRSR005894-2"/>
    </source>
</evidence>
<protein>
    <recommendedName>
        <fullName evidence="7">Glutaredoxin</fullName>
    </recommendedName>
</protein>
<dbReference type="SUPFAM" id="SSF52833">
    <property type="entry name" value="Thioredoxin-like"/>
    <property type="match status" value="1"/>
</dbReference>
<dbReference type="Gene3D" id="3.40.30.10">
    <property type="entry name" value="Glutaredoxin"/>
    <property type="match status" value="1"/>
</dbReference>
<evidence type="ECO:0000256" key="5">
    <source>
        <dbReference type="ARBA" id="ARBA00023014"/>
    </source>
</evidence>
<reference evidence="10" key="1">
    <citation type="submission" date="2020-06" db="EMBL/GenBank/DDBJ databases">
        <title>Analysis procedures for assessing recovery of high quality, complete, closed genomes from Nanopore long read metagenome sequencing.</title>
        <authorList>
            <person name="Bessarab I."/>
            <person name="Arumugam K."/>
            <person name="Haryono M."/>
            <person name="Liu X."/>
            <person name="Roy S."/>
            <person name="Zuniga-Montanez R.E."/>
            <person name="Qiu G."/>
            <person name="Drautz-Moses D.I."/>
            <person name="Law Y.Y."/>
            <person name="Wuertz S."/>
            <person name="Lauro F.M."/>
            <person name="Huson D.H."/>
            <person name="Williams R.B."/>
        </authorList>
    </citation>
    <scope>NUCLEOTIDE SEQUENCE [LARGE SCALE GENOMIC DNA]</scope>
    <source>
        <strain evidence="10">SSD2</strain>
    </source>
</reference>
<dbReference type="GO" id="GO:0051537">
    <property type="term" value="F:2 iron, 2 sulfur cluster binding"/>
    <property type="evidence" value="ECO:0007669"/>
    <property type="project" value="UniProtKB-KW"/>
</dbReference>
<dbReference type="NCBIfam" id="TIGR00365">
    <property type="entry name" value="Grx4 family monothiol glutaredoxin"/>
    <property type="match status" value="1"/>
</dbReference>
<keyword evidence="3 8" id="KW-0479">Metal-binding</keyword>
<proteinExistence type="inferred from homology"/>
<evidence type="ECO:0000256" key="6">
    <source>
        <dbReference type="ARBA" id="ARBA00023284"/>
    </source>
</evidence>
<dbReference type="InterPro" id="IPR036249">
    <property type="entry name" value="Thioredoxin-like_sf"/>
</dbReference>
<gene>
    <name evidence="10" type="primary">grxD</name>
    <name evidence="10" type="ORF">HZT40_08550</name>
</gene>
<accession>A0A7L6ARN4</accession>
<keyword evidence="2 8" id="KW-0001">2Fe-2S</keyword>
<dbReference type="InterPro" id="IPR002109">
    <property type="entry name" value="Glutaredoxin"/>
</dbReference>
<dbReference type="PANTHER" id="PTHR10293:SF72">
    <property type="entry name" value="MONOTHIOL GLUTAREDOXIN-S14, CHLOROPLASTIC"/>
    <property type="match status" value="1"/>
</dbReference>
<dbReference type="KEGG" id="this:HZT40_08550"/>
<sequence>MADIQKAIREVIETNRVVLFMKGTKNFPQCGYSTRAIEILKKHNVEFKDVNVLSDPELRQGIYSIWPTLPVIYINGDFVGDSVILMEMSQSGELAELLARSK</sequence>
<dbReference type="GO" id="GO:0015036">
    <property type="term" value="F:disulfide oxidoreductase activity"/>
    <property type="evidence" value="ECO:0007669"/>
    <property type="project" value="InterPro"/>
</dbReference>
<dbReference type="GO" id="GO:0046872">
    <property type="term" value="F:metal ion binding"/>
    <property type="evidence" value="ECO:0007669"/>
    <property type="project" value="UniProtKB-KW"/>
</dbReference>
<dbReference type="InterPro" id="IPR033658">
    <property type="entry name" value="GRX_PICOT-like"/>
</dbReference>
<evidence type="ECO:0000256" key="3">
    <source>
        <dbReference type="ARBA" id="ARBA00022723"/>
    </source>
</evidence>
<evidence type="ECO:0000259" key="9">
    <source>
        <dbReference type="Pfam" id="PF00462"/>
    </source>
</evidence>
<evidence type="ECO:0000256" key="7">
    <source>
        <dbReference type="PIRNR" id="PIRNR005894"/>
    </source>
</evidence>
<evidence type="ECO:0000256" key="1">
    <source>
        <dbReference type="ARBA" id="ARBA00009630"/>
    </source>
</evidence>
<dbReference type="Proteomes" id="UP000510621">
    <property type="component" value="Chromosome"/>
</dbReference>
<dbReference type="Pfam" id="PF00462">
    <property type="entry name" value="Glutaredoxin"/>
    <property type="match status" value="1"/>
</dbReference>
<dbReference type="InterPro" id="IPR004480">
    <property type="entry name" value="Monothiol_GRX-rel"/>
</dbReference>
<name>A0A7L6ARN4_9GAMM</name>
<feature type="binding site" evidence="8">
    <location>
        <position position="30"/>
    </location>
    <ligand>
        <name>[2Fe-2S] cluster</name>
        <dbReference type="ChEBI" id="CHEBI:190135"/>
        <note>ligand shared between dimeric partners</note>
    </ligand>
</feature>
<keyword evidence="6" id="KW-0676">Redox-active center</keyword>
<dbReference type="PROSITE" id="PS51354">
    <property type="entry name" value="GLUTAREDOXIN_2"/>
    <property type="match status" value="1"/>
</dbReference>
<evidence type="ECO:0000313" key="11">
    <source>
        <dbReference type="Proteomes" id="UP000510621"/>
    </source>
</evidence>
<dbReference type="AlphaFoldDB" id="A0A7L6ARN4"/>
<comment type="similarity">
    <text evidence="1 7">Belongs to the glutaredoxin family. Monothiol subfamily.</text>
</comment>
<dbReference type="InterPro" id="IPR014434">
    <property type="entry name" value="Monothiol_GRX"/>
</dbReference>
<organism evidence="10 11">
    <name type="scientific">Candidatus Thiothrix singaporensis</name>
    <dbReference type="NCBI Taxonomy" id="2799669"/>
    <lineage>
        <taxon>Bacteria</taxon>
        <taxon>Pseudomonadati</taxon>
        <taxon>Pseudomonadota</taxon>
        <taxon>Gammaproteobacteria</taxon>
        <taxon>Thiotrichales</taxon>
        <taxon>Thiotrichaceae</taxon>
        <taxon>Thiothrix</taxon>
    </lineage>
</organism>
<dbReference type="PANTHER" id="PTHR10293">
    <property type="entry name" value="GLUTAREDOXIN FAMILY MEMBER"/>
    <property type="match status" value="1"/>
</dbReference>
<evidence type="ECO:0000313" key="10">
    <source>
        <dbReference type="EMBL" id="QLQ31627.1"/>
    </source>
</evidence>
<dbReference type="EMBL" id="CP059265">
    <property type="protein sequence ID" value="QLQ31627.1"/>
    <property type="molecule type" value="Genomic_DNA"/>
</dbReference>
<dbReference type="CDD" id="cd03028">
    <property type="entry name" value="GRX_PICOT_like"/>
    <property type="match status" value="1"/>
</dbReference>
<dbReference type="PIRSF" id="PIRSF005894">
    <property type="entry name" value="Monothiol_GRX"/>
    <property type="match status" value="1"/>
</dbReference>
<keyword evidence="11" id="KW-1185">Reference proteome</keyword>